<dbReference type="Proteomes" id="UP001054945">
    <property type="component" value="Unassembled WGS sequence"/>
</dbReference>
<proteinExistence type="predicted"/>
<reference evidence="1 2" key="1">
    <citation type="submission" date="2021-06" db="EMBL/GenBank/DDBJ databases">
        <title>Caerostris extrusa draft genome.</title>
        <authorList>
            <person name="Kono N."/>
            <person name="Arakawa K."/>
        </authorList>
    </citation>
    <scope>NUCLEOTIDE SEQUENCE [LARGE SCALE GENOMIC DNA]</scope>
</reference>
<dbReference type="EMBL" id="BPLR01010173">
    <property type="protein sequence ID" value="GIY37465.1"/>
    <property type="molecule type" value="Genomic_DNA"/>
</dbReference>
<sequence length="100" mass="10871">MNPKARALATLPSGPLTDFLNGLIHSTSLLRCLCGTQLRIHCSKFPTEREAIPPSVLNHRLIFPTFSSISLTKWKRIFPSGCRSASGCRGILSGPILKAP</sequence>
<accession>A0AAV4SUK8</accession>
<gene>
    <name evidence="1" type="ORF">CEXT_551581</name>
</gene>
<keyword evidence="2" id="KW-1185">Reference proteome</keyword>
<organism evidence="1 2">
    <name type="scientific">Caerostris extrusa</name>
    <name type="common">Bark spider</name>
    <name type="synonym">Caerostris bankana</name>
    <dbReference type="NCBI Taxonomy" id="172846"/>
    <lineage>
        <taxon>Eukaryota</taxon>
        <taxon>Metazoa</taxon>
        <taxon>Ecdysozoa</taxon>
        <taxon>Arthropoda</taxon>
        <taxon>Chelicerata</taxon>
        <taxon>Arachnida</taxon>
        <taxon>Araneae</taxon>
        <taxon>Araneomorphae</taxon>
        <taxon>Entelegynae</taxon>
        <taxon>Araneoidea</taxon>
        <taxon>Araneidae</taxon>
        <taxon>Caerostris</taxon>
    </lineage>
</organism>
<evidence type="ECO:0000313" key="2">
    <source>
        <dbReference type="Proteomes" id="UP001054945"/>
    </source>
</evidence>
<dbReference type="AlphaFoldDB" id="A0AAV4SUK8"/>
<comment type="caution">
    <text evidence="1">The sequence shown here is derived from an EMBL/GenBank/DDBJ whole genome shotgun (WGS) entry which is preliminary data.</text>
</comment>
<protein>
    <submittedName>
        <fullName evidence="1">Uncharacterized protein</fullName>
    </submittedName>
</protein>
<name>A0AAV4SUK8_CAEEX</name>
<evidence type="ECO:0000313" key="1">
    <source>
        <dbReference type="EMBL" id="GIY37465.1"/>
    </source>
</evidence>